<dbReference type="InterPro" id="IPR009051">
    <property type="entry name" value="Helical_ferredxn"/>
</dbReference>
<dbReference type="OrthoDB" id="9794954at2"/>
<evidence type="ECO:0000256" key="4">
    <source>
        <dbReference type="ARBA" id="ARBA00023004"/>
    </source>
</evidence>
<keyword evidence="3" id="KW-0560">Oxidoreductase</keyword>
<keyword evidence="1" id="KW-0004">4Fe-4S</keyword>
<protein>
    <submittedName>
        <fullName evidence="7">Heterodisulfide reductase subunit C</fullName>
    </submittedName>
</protein>
<dbReference type="GO" id="GO:0046872">
    <property type="term" value="F:metal ion binding"/>
    <property type="evidence" value="ECO:0007669"/>
    <property type="project" value="UniProtKB-KW"/>
</dbReference>
<keyword evidence="4" id="KW-0408">Iron</keyword>
<accession>A0A1I2PRW2</accession>
<gene>
    <name evidence="7" type="ORF">SAMN05660649_00930</name>
</gene>
<dbReference type="InterPro" id="IPR017900">
    <property type="entry name" value="4Fe4S_Fe_S_CS"/>
</dbReference>
<dbReference type="Proteomes" id="UP000199337">
    <property type="component" value="Unassembled WGS sequence"/>
</dbReference>
<sequence length="194" mass="21825">MSVAFNLTNSLKDNMDFINIVGKESGQPVEQCYQCGKCTAGCPVAFAMDYPPHRVLRMVQLGLKENVLKSQAIWLCAGCSTCTSRCPRNVDLAQVMDSLRGLAKHEGVPLDDRARDVSLFYDCFLNTVKNNGKLHELGMMLNYNLKNKHLFKNANTGLAMFTRSKIKFLPAKTKNHRDVAKIFQRVHELEGEAR</sequence>
<keyword evidence="5" id="KW-0411">Iron-sulfur</keyword>
<reference evidence="8" key="1">
    <citation type="submission" date="2016-10" db="EMBL/GenBank/DDBJ databases">
        <authorList>
            <person name="Varghese N."/>
            <person name="Submissions S."/>
        </authorList>
    </citation>
    <scope>NUCLEOTIDE SEQUENCE [LARGE SCALE GENOMIC DNA]</scope>
    <source>
        <strain evidence="8">DSM 17038</strain>
    </source>
</reference>
<evidence type="ECO:0000256" key="1">
    <source>
        <dbReference type="ARBA" id="ARBA00022485"/>
    </source>
</evidence>
<evidence type="ECO:0000313" key="8">
    <source>
        <dbReference type="Proteomes" id="UP000199337"/>
    </source>
</evidence>
<evidence type="ECO:0000256" key="2">
    <source>
        <dbReference type="ARBA" id="ARBA00022723"/>
    </source>
</evidence>
<dbReference type="STRING" id="341036.SAMN05660649_00930"/>
<dbReference type="Gene3D" id="1.10.1060.10">
    <property type="entry name" value="Alpha-helical ferredoxin"/>
    <property type="match status" value="1"/>
</dbReference>
<evidence type="ECO:0000256" key="3">
    <source>
        <dbReference type="ARBA" id="ARBA00023002"/>
    </source>
</evidence>
<dbReference type="GO" id="GO:0005886">
    <property type="term" value="C:plasma membrane"/>
    <property type="evidence" value="ECO:0007669"/>
    <property type="project" value="TreeGrafter"/>
</dbReference>
<evidence type="ECO:0000259" key="6">
    <source>
        <dbReference type="PROSITE" id="PS51379"/>
    </source>
</evidence>
<dbReference type="GO" id="GO:0016491">
    <property type="term" value="F:oxidoreductase activity"/>
    <property type="evidence" value="ECO:0007669"/>
    <property type="project" value="UniProtKB-KW"/>
</dbReference>
<feature type="domain" description="4Fe-4S ferredoxin-type" evidence="6">
    <location>
        <begin position="22"/>
        <end position="53"/>
    </location>
</feature>
<evidence type="ECO:0000313" key="7">
    <source>
        <dbReference type="EMBL" id="SFG16141.1"/>
    </source>
</evidence>
<dbReference type="PROSITE" id="PS00198">
    <property type="entry name" value="4FE4S_FER_1"/>
    <property type="match status" value="1"/>
</dbReference>
<keyword evidence="8" id="KW-1185">Reference proteome</keyword>
<evidence type="ECO:0000256" key="5">
    <source>
        <dbReference type="ARBA" id="ARBA00023014"/>
    </source>
</evidence>
<keyword evidence="2" id="KW-0479">Metal-binding</keyword>
<dbReference type="SUPFAM" id="SSF46548">
    <property type="entry name" value="alpha-helical ferredoxin"/>
    <property type="match status" value="1"/>
</dbReference>
<dbReference type="InterPro" id="IPR017896">
    <property type="entry name" value="4Fe4S_Fe-S-bd"/>
</dbReference>
<organism evidence="7 8">
    <name type="scientific">Desulfotruncus arcticus DSM 17038</name>
    <dbReference type="NCBI Taxonomy" id="1121424"/>
    <lineage>
        <taxon>Bacteria</taxon>
        <taxon>Bacillati</taxon>
        <taxon>Bacillota</taxon>
        <taxon>Clostridia</taxon>
        <taxon>Eubacteriales</taxon>
        <taxon>Desulfallaceae</taxon>
        <taxon>Desulfotruncus</taxon>
    </lineage>
</organism>
<dbReference type="PANTHER" id="PTHR43255">
    <property type="entry name" value="IRON-SULFUR-BINDING OXIDOREDUCTASE FADF-RELATED-RELATED"/>
    <property type="match status" value="1"/>
</dbReference>
<dbReference type="AlphaFoldDB" id="A0A1I2PRW2"/>
<dbReference type="EMBL" id="FOOX01000002">
    <property type="protein sequence ID" value="SFG16141.1"/>
    <property type="molecule type" value="Genomic_DNA"/>
</dbReference>
<proteinExistence type="predicted"/>
<dbReference type="PANTHER" id="PTHR43255:SF1">
    <property type="entry name" value="IRON-SULFUR-BINDING OXIDOREDUCTASE FADF-RELATED"/>
    <property type="match status" value="1"/>
</dbReference>
<name>A0A1I2PRW2_9FIRM</name>
<dbReference type="InterPro" id="IPR051460">
    <property type="entry name" value="HdrC_iron-sulfur_subunit"/>
</dbReference>
<dbReference type="GO" id="GO:0051539">
    <property type="term" value="F:4 iron, 4 sulfur cluster binding"/>
    <property type="evidence" value="ECO:0007669"/>
    <property type="project" value="UniProtKB-KW"/>
</dbReference>
<dbReference type="PROSITE" id="PS51379">
    <property type="entry name" value="4FE4S_FER_2"/>
    <property type="match status" value="1"/>
</dbReference>
<dbReference type="Pfam" id="PF13183">
    <property type="entry name" value="Fer4_8"/>
    <property type="match status" value="1"/>
</dbReference>
<dbReference type="RefSeq" id="WP_092469143.1">
    <property type="nucleotide sequence ID" value="NZ_FOOX01000002.1"/>
</dbReference>